<protein>
    <submittedName>
        <fullName evidence="5">MarR family transcriptional regulator</fullName>
    </submittedName>
</protein>
<dbReference type="PANTHER" id="PTHR42756:SF1">
    <property type="entry name" value="TRANSCRIPTIONAL REPRESSOR OF EMRAB OPERON"/>
    <property type="match status" value="1"/>
</dbReference>
<name>A0AAW7IAT7_9BACI</name>
<dbReference type="SUPFAM" id="SSF46785">
    <property type="entry name" value="Winged helix' DNA-binding domain"/>
    <property type="match status" value="1"/>
</dbReference>
<dbReference type="InterPro" id="IPR036388">
    <property type="entry name" value="WH-like_DNA-bd_sf"/>
</dbReference>
<dbReference type="Proteomes" id="UP001234602">
    <property type="component" value="Unassembled WGS sequence"/>
</dbReference>
<feature type="domain" description="HTH marR-type" evidence="4">
    <location>
        <begin position="1"/>
        <end position="119"/>
    </location>
</feature>
<dbReference type="GO" id="GO:0003700">
    <property type="term" value="F:DNA-binding transcription factor activity"/>
    <property type="evidence" value="ECO:0007669"/>
    <property type="project" value="InterPro"/>
</dbReference>
<evidence type="ECO:0000256" key="2">
    <source>
        <dbReference type="ARBA" id="ARBA00023125"/>
    </source>
</evidence>
<evidence type="ECO:0000259" key="4">
    <source>
        <dbReference type="PROSITE" id="PS50995"/>
    </source>
</evidence>
<evidence type="ECO:0000313" key="6">
    <source>
        <dbReference type="Proteomes" id="UP001234602"/>
    </source>
</evidence>
<organism evidence="5 6">
    <name type="scientific">Peribacillus simplex</name>
    <dbReference type="NCBI Taxonomy" id="1478"/>
    <lineage>
        <taxon>Bacteria</taxon>
        <taxon>Bacillati</taxon>
        <taxon>Bacillota</taxon>
        <taxon>Bacilli</taxon>
        <taxon>Bacillales</taxon>
        <taxon>Bacillaceae</taxon>
        <taxon>Peribacillus</taxon>
    </lineage>
</organism>
<dbReference type="AlphaFoldDB" id="A0AAW7IAT7"/>
<dbReference type="GO" id="GO:0003677">
    <property type="term" value="F:DNA binding"/>
    <property type="evidence" value="ECO:0007669"/>
    <property type="project" value="UniProtKB-KW"/>
</dbReference>
<keyword evidence="1" id="KW-0805">Transcription regulation</keyword>
<evidence type="ECO:0000256" key="3">
    <source>
        <dbReference type="ARBA" id="ARBA00023163"/>
    </source>
</evidence>
<comment type="caution">
    <text evidence="5">The sequence shown here is derived from an EMBL/GenBank/DDBJ whole genome shotgun (WGS) entry which is preliminary data.</text>
</comment>
<proteinExistence type="predicted"/>
<dbReference type="EMBL" id="JAUCEY010000007">
    <property type="protein sequence ID" value="MDM5451065.1"/>
    <property type="molecule type" value="Genomic_DNA"/>
</dbReference>
<dbReference type="PRINTS" id="PR00598">
    <property type="entry name" value="HTHMARR"/>
</dbReference>
<dbReference type="SMART" id="SM00347">
    <property type="entry name" value="HTH_MARR"/>
    <property type="match status" value="1"/>
</dbReference>
<evidence type="ECO:0000313" key="5">
    <source>
        <dbReference type="EMBL" id="MDM5451065.1"/>
    </source>
</evidence>
<keyword evidence="2" id="KW-0238">DNA-binding</keyword>
<dbReference type="InterPro" id="IPR036390">
    <property type="entry name" value="WH_DNA-bd_sf"/>
</dbReference>
<accession>A0AAW7IAT7</accession>
<dbReference type="PANTHER" id="PTHR42756">
    <property type="entry name" value="TRANSCRIPTIONAL REGULATOR, MARR"/>
    <property type="match status" value="1"/>
</dbReference>
<gene>
    <name evidence="5" type="ORF">QUF89_02230</name>
</gene>
<keyword evidence="3" id="KW-0804">Transcription</keyword>
<dbReference type="InterPro" id="IPR000835">
    <property type="entry name" value="HTH_MarR-typ"/>
</dbReference>
<dbReference type="Pfam" id="PF12802">
    <property type="entry name" value="MarR_2"/>
    <property type="match status" value="1"/>
</dbReference>
<sequence>MEERLINNLSPLKINARQFGILQFIEDNPGSSQITVSNALFIDRTTMVAHADHLEDLGYIKRIKNPNDRRSFVLTITDQGEEKLRLGRNYLEDTELSVLSSLTKEEKEKLKSLLLKVWRSIQKEEKDESY</sequence>
<reference evidence="5" key="1">
    <citation type="submission" date="2023-06" db="EMBL/GenBank/DDBJ databases">
        <title>Comparative genomics of Bacillaceae isolates and their secondary metabolite potential.</title>
        <authorList>
            <person name="Song L."/>
            <person name="Nielsen L.J."/>
            <person name="Mohite O."/>
            <person name="Xu X."/>
            <person name="Weber T."/>
            <person name="Kovacs A.T."/>
        </authorList>
    </citation>
    <scope>NUCLEOTIDE SEQUENCE</scope>
    <source>
        <strain evidence="5">D8_B_37</strain>
    </source>
</reference>
<dbReference type="PROSITE" id="PS50995">
    <property type="entry name" value="HTH_MARR_2"/>
    <property type="match status" value="1"/>
</dbReference>
<dbReference type="Gene3D" id="1.10.10.10">
    <property type="entry name" value="Winged helix-like DNA-binding domain superfamily/Winged helix DNA-binding domain"/>
    <property type="match status" value="1"/>
</dbReference>
<evidence type="ECO:0000256" key="1">
    <source>
        <dbReference type="ARBA" id="ARBA00023015"/>
    </source>
</evidence>